<protein>
    <recommendedName>
        <fullName evidence="9">Indole-3-glycerol phosphate synthase</fullName>
        <shortName evidence="9">IGPS</shortName>
        <ecNumber evidence="9">4.1.1.48</ecNumber>
    </recommendedName>
</protein>
<dbReference type="SUPFAM" id="SSF51366">
    <property type="entry name" value="Ribulose-phoshate binding barrel"/>
    <property type="match status" value="1"/>
</dbReference>
<dbReference type="InterPro" id="IPR013798">
    <property type="entry name" value="Indole-3-glycerol_P_synth_dom"/>
</dbReference>
<keyword evidence="8 9" id="KW-0456">Lyase</keyword>
<dbReference type="UniPathway" id="UPA00035">
    <property type="reaction ID" value="UER00043"/>
</dbReference>
<comment type="similarity">
    <text evidence="3 9">Belongs to the TrpC family.</text>
</comment>
<keyword evidence="7 9" id="KW-0057">Aromatic amino acid biosynthesis</keyword>
<dbReference type="InterPro" id="IPR011060">
    <property type="entry name" value="RibuloseP-bd_barrel"/>
</dbReference>
<dbReference type="InterPro" id="IPR045186">
    <property type="entry name" value="Indole-3-glycerol_P_synth"/>
</dbReference>
<dbReference type="PANTHER" id="PTHR22854">
    <property type="entry name" value="TRYPTOPHAN BIOSYNTHESIS PROTEIN"/>
    <property type="match status" value="1"/>
</dbReference>
<keyword evidence="12" id="KW-1185">Reference proteome</keyword>
<dbReference type="PANTHER" id="PTHR22854:SF2">
    <property type="entry name" value="INDOLE-3-GLYCEROL-PHOSPHATE SYNTHASE"/>
    <property type="match status" value="1"/>
</dbReference>
<evidence type="ECO:0000313" key="12">
    <source>
        <dbReference type="Proteomes" id="UP000018890"/>
    </source>
</evidence>
<proteinExistence type="inferred from homology"/>
<dbReference type="FunFam" id="3.20.20.70:FF:000024">
    <property type="entry name" value="Indole-3-glycerol phosphate synthase"/>
    <property type="match status" value="1"/>
</dbReference>
<dbReference type="NCBIfam" id="NF001377">
    <property type="entry name" value="PRK00278.2-4"/>
    <property type="match status" value="1"/>
</dbReference>
<dbReference type="HAMAP" id="MF_00134_B">
    <property type="entry name" value="IGPS_B"/>
    <property type="match status" value="1"/>
</dbReference>
<accession>W4PZG9</accession>
<keyword evidence="5 9" id="KW-0210">Decarboxylase</keyword>
<comment type="caution">
    <text evidence="11">The sequence shown here is derived from an EMBL/GenBank/DDBJ whole genome shotgun (WGS) entry which is preliminary data.</text>
</comment>
<dbReference type="Proteomes" id="UP000018890">
    <property type="component" value="Unassembled WGS sequence"/>
</dbReference>
<dbReference type="Gene3D" id="3.20.20.70">
    <property type="entry name" value="Aldolase class I"/>
    <property type="match status" value="1"/>
</dbReference>
<dbReference type="GO" id="GO:0000162">
    <property type="term" value="P:L-tryptophan biosynthetic process"/>
    <property type="evidence" value="ECO:0007669"/>
    <property type="project" value="UniProtKB-UniRule"/>
</dbReference>
<dbReference type="EC" id="4.1.1.48" evidence="9"/>
<name>W4PZG9_9BACI</name>
<dbReference type="EMBL" id="BAUT01000006">
    <property type="protein sequence ID" value="GAE25075.1"/>
    <property type="molecule type" value="Genomic_DNA"/>
</dbReference>
<dbReference type="NCBIfam" id="NF001375">
    <property type="entry name" value="PRK00278.2-2"/>
    <property type="match status" value="1"/>
</dbReference>
<dbReference type="AlphaFoldDB" id="W4PZG9"/>
<dbReference type="Pfam" id="PF00218">
    <property type="entry name" value="IGPS"/>
    <property type="match status" value="1"/>
</dbReference>
<dbReference type="GO" id="GO:0004425">
    <property type="term" value="F:indole-3-glycerol-phosphate synthase activity"/>
    <property type="evidence" value="ECO:0007669"/>
    <property type="project" value="UniProtKB-UniRule"/>
</dbReference>
<dbReference type="CDD" id="cd00331">
    <property type="entry name" value="IGPS"/>
    <property type="match status" value="1"/>
</dbReference>
<dbReference type="GO" id="GO:0004640">
    <property type="term" value="F:phosphoribosylanthranilate isomerase activity"/>
    <property type="evidence" value="ECO:0007669"/>
    <property type="project" value="TreeGrafter"/>
</dbReference>
<evidence type="ECO:0000256" key="8">
    <source>
        <dbReference type="ARBA" id="ARBA00023239"/>
    </source>
</evidence>
<evidence type="ECO:0000256" key="1">
    <source>
        <dbReference type="ARBA" id="ARBA00001633"/>
    </source>
</evidence>
<reference evidence="11" key="1">
    <citation type="journal article" date="2014" name="Genome Announc.">
        <title>Draft Genome Sequences of Three Alkaliphilic Bacillus Strains, Bacillus wakoensis JCM 9140T, Bacillus akibai JCM 9157T, and Bacillus hemicellulosilyticus JCM 9152T.</title>
        <authorList>
            <person name="Yuki M."/>
            <person name="Oshima K."/>
            <person name="Suda W."/>
            <person name="Oshida Y."/>
            <person name="Kitamura K."/>
            <person name="Iida T."/>
            <person name="Hattori M."/>
            <person name="Ohkuma M."/>
        </authorList>
    </citation>
    <scope>NUCLEOTIDE SEQUENCE [LARGE SCALE GENOMIC DNA]</scope>
    <source>
        <strain evidence="11">JCM 9140</strain>
    </source>
</reference>
<feature type="domain" description="Indole-3-glycerol phosphate synthase" evidence="10">
    <location>
        <begin position="2"/>
        <end position="246"/>
    </location>
</feature>
<keyword evidence="4 9" id="KW-0028">Amino-acid biosynthesis</keyword>
<evidence type="ECO:0000256" key="9">
    <source>
        <dbReference type="HAMAP-Rule" id="MF_00134"/>
    </source>
</evidence>
<evidence type="ECO:0000313" key="11">
    <source>
        <dbReference type="EMBL" id="GAE25075.1"/>
    </source>
</evidence>
<dbReference type="PROSITE" id="PS00614">
    <property type="entry name" value="IGPS"/>
    <property type="match status" value="1"/>
</dbReference>
<evidence type="ECO:0000256" key="2">
    <source>
        <dbReference type="ARBA" id="ARBA00004696"/>
    </source>
</evidence>
<dbReference type="InterPro" id="IPR001468">
    <property type="entry name" value="Indole-3-GlycerolPSynthase_CS"/>
</dbReference>
<evidence type="ECO:0000256" key="5">
    <source>
        <dbReference type="ARBA" id="ARBA00022793"/>
    </source>
</evidence>
<dbReference type="InterPro" id="IPR013785">
    <property type="entry name" value="Aldolase_TIM"/>
</dbReference>
<sequence>MLEKILETKRQEIVQLTTLPEQINVRHFSLFEALSHPNRSVGLIAEVKKASPSKGIIREDFEPVTIATGYEKGGADAISVLTDVSYFQGHRDYLTAIKQEVSIPVMRKDFIIDKKQIDETKRIGADAMLLIVGTVPVEDLKQLYDYAYSIGLECLVEVHAKEELVELLACFTPKIIGVNNRNLKTFETSLSQTEEMASLIPEGSLFVSESGIFHREDIERVGKVGASGILVGESLMRAESPEVGIAALFGGEAIASSS</sequence>
<comment type="catalytic activity">
    <reaction evidence="1 9">
        <text>1-(2-carboxyphenylamino)-1-deoxy-D-ribulose 5-phosphate + H(+) = (1S,2R)-1-C-(indol-3-yl)glycerol 3-phosphate + CO2 + H2O</text>
        <dbReference type="Rhea" id="RHEA:23476"/>
        <dbReference type="ChEBI" id="CHEBI:15377"/>
        <dbReference type="ChEBI" id="CHEBI:15378"/>
        <dbReference type="ChEBI" id="CHEBI:16526"/>
        <dbReference type="ChEBI" id="CHEBI:58613"/>
        <dbReference type="ChEBI" id="CHEBI:58866"/>
        <dbReference type="EC" id="4.1.1.48"/>
    </reaction>
</comment>
<evidence type="ECO:0000256" key="6">
    <source>
        <dbReference type="ARBA" id="ARBA00022822"/>
    </source>
</evidence>
<dbReference type="STRING" id="1236970.JCM9140_1045"/>
<keyword evidence="6 9" id="KW-0822">Tryptophan biosynthesis</keyword>
<evidence type="ECO:0000256" key="3">
    <source>
        <dbReference type="ARBA" id="ARBA00008737"/>
    </source>
</evidence>
<gene>
    <name evidence="9" type="primary">trpC</name>
    <name evidence="11" type="ORF">JCM9140_1045</name>
</gene>
<dbReference type="RefSeq" id="WP_034742963.1">
    <property type="nucleotide sequence ID" value="NZ_BAUT01000006.1"/>
</dbReference>
<dbReference type="OrthoDB" id="9804217at2"/>
<comment type="pathway">
    <text evidence="2 9">Amino-acid biosynthesis; L-tryptophan biosynthesis; L-tryptophan from chorismate: step 4/5.</text>
</comment>
<organism evidence="11 12">
    <name type="scientific">Halalkalibacter wakoensis JCM 9140</name>
    <dbReference type="NCBI Taxonomy" id="1236970"/>
    <lineage>
        <taxon>Bacteria</taxon>
        <taxon>Bacillati</taxon>
        <taxon>Bacillota</taxon>
        <taxon>Bacilli</taxon>
        <taxon>Bacillales</taxon>
        <taxon>Bacillaceae</taxon>
        <taxon>Halalkalibacter</taxon>
    </lineage>
</organism>
<evidence type="ECO:0000256" key="4">
    <source>
        <dbReference type="ARBA" id="ARBA00022605"/>
    </source>
</evidence>
<evidence type="ECO:0000256" key="7">
    <source>
        <dbReference type="ARBA" id="ARBA00023141"/>
    </source>
</evidence>
<evidence type="ECO:0000259" key="10">
    <source>
        <dbReference type="Pfam" id="PF00218"/>
    </source>
</evidence>